<evidence type="ECO:0000256" key="5">
    <source>
        <dbReference type="SAM" id="MobiDB-lite"/>
    </source>
</evidence>
<gene>
    <name evidence="7" type="ORF">GR328_24330</name>
</gene>
<feature type="compositionally biased region" description="Basic and acidic residues" evidence="5">
    <location>
        <begin position="104"/>
        <end position="116"/>
    </location>
</feature>
<feature type="domain" description="Blue (type 1) copper" evidence="6">
    <location>
        <begin position="16"/>
        <end position="98"/>
    </location>
</feature>
<evidence type="ECO:0000313" key="7">
    <source>
        <dbReference type="EMBL" id="MXQ14521.1"/>
    </source>
</evidence>
<dbReference type="EMBL" id="WURB01000037">
    <property type="protein sequence ID" value="MXQ14521.1"/>
    <property type="molecule type" value="Genomic_DNA"/>
</dbReference>
<dbReference type="Pfam" id="PF00127">
    <property type="entry name" value="Copper-bind"/>
    <property type="match status" value="1"/>
</dbReference>
<accession>A0A7X3MWJ3</accession>
<dbReference type="GO" id="GO:0009055">
    <property type="term" value="F:electron transfer activity"/>
    <property type="evidence" value="ECO:0007669"/>
    <property type="project" value="InterPro"/>
</dbReference>
<dbReference type="InterPro" id="IPR028871">
    <property type="entry name" value="BlueCu_1_BS"/>
</dbReference>
<dbReference type="InterPro" id="IPR000923">
    <property type="entry name" value="BlueCu_1"/>
</dbReference>
<dbReference type="Gene3D" id="2.60.40.420">
    <property type="entry name" value="Cupredoxins - blue copper proteins"/>
    <property type="match status" value="1"/>
</dbReference>
<keyword evidence="1" id="KW-0813">Transport</keyword>
<reference evidence="7 8" key="1">
    <citation type="submission" date="2019-12" db="EMBL/GenBank/DDBJ databases">
        <authorList>
            <person name="Yuan C.-G."/>
        </authorList>
    </citation>
    <scope>NUCLEOTIDE SEQUENCE [LARGE SCALE GENOMIC DNA]</scope>
    <source>
        <strain evidence="7 8">KCTC 23863</strain>
    </source>
</reference>
<organism evidence="7 8">
    <name type="scientific">Microvirga makkahensis</name>
    <dbReference type="NCBI Taxonomy" id="1128670"/>
    <lineage>
        <taxon>Bacteria</taxon>
        <taxon>Pseudomonadati</taxon>
        <taxon>Pseudomonadota</taxon>
        <taxon>Alphaproteobacteria</taxon>
        <taxon>Hyphomicrobiales</taxon>
        <taxon>Methylobacteriaceae</taxon>
        <taxon>Microvirga</taxon>
    </lineage>
</organism>
<evidence type="ECO:0000259" key="6">
    <source>
        <dbReference type="Pfam" id="PF00127"/>
    </source>
</evidence>
<keyword evidence="4" id="KW-0186">Copper</keyword>
<dbReference type="GO" id="GO:0005507">
    <property type="term" value="F:copper ion binding"/>
    <property type="evidence" value="ECO:0007669"/>
    <property type="project" value="InterPro"/>
</dbReference>
<evidence type="ECO:0000256" key="1">
    <source>
        <dbReference type="ARBA" id="ARBA00022448"/>
    </source>
</evidence>
<keyword evidence="8" id="KW-1185">Reference proteome</keyword>
<evidence type="ECO:0000256" key="2">
    <source>
        <dbReference type="ARBA" id="ARBA00022723"/>
    </source>
</evidence>
<sequence>MQTNADDSHGWSDQAGLRIEPGQTIRWSNLPPGNSHATTAFHPKNFKRPLRIPQSAEPWNSDCLLPNDTLPVTPTVEGIYDFYCVPHEHAGMVGRIIVGRPGRSAHDSFSRRRELAGGRSLRLRSAPSRPSARSCALAADRRPGDPGRCDCPDRRSVELAAMRFRFSLTGTENDRIAPAGAEHHATSRDGHLLGPPECRAPQSTPPDRAGISPHLSGALHGRIAGVSRGIPLARVIRNSSRFTYSGDPNG</sequence>
<evidence type="ECO:0000256" key="4">
    <source>
        <dbReference type="ARBA" id="ARBA00023008"/>
    </source>
</evidence>
<dbReference type="SUPFAM" id="SSF49503">
    <property type="entry name" value="Cupredoxins"/>
    <property type="match status" value="1"/>
</dbReference>
<dbReference type="InterPro" id="IPR008972">
    <property type="entry name" value="Cupredoxin"/>
</dbReference>
<feature type="region of interest" description="Disordered" evidence="5">
    <location>
        <begin position="101"/>
        <end position="149"/>
    </location>
</feature>
<feature type="compositionally biased region" description="Basic and acidic residues" evidence="5">
    <location>
        <begin position="181"/>
        <end position="191"/>
    </location>
</feature>
<protein>
    <recommendedName>
        <fullName evidence="6">Blue (type 1) copper domain-containing protein</fullName>
    </recommendedName>
</protein>
<proteinExistence type="predicted"/>
<keyword evidence="3" id="KW-0249">Electron transport</keyword>
<dbReference type="PROSITE" id="PS00196">
    <property type="entry name" value="COPPER_BLUE"/>
    <property type="match status" value="1"/>
</dbReference>
<dbReference type="Proteomes" id="UP000436483">
    <property type="component" value="Unassembled WGS sequence"/>
</dbReference>
<comment type="caution">
    <text evidence="7">The sequence shown here is derived from an EMBL/GenBank/DDBJ whole genome shotgun (WGS) entry which is preliminary data.</text>
</comment>
<name>A0A7X3MWJ3_9HYPH</name>
<reference evidence="7 8" key="2">
    <citation type="submission" date="2020-01" db="EMBL/GenBank/DDBJ databases">
        <title>Microvirga sp. nov., an arsenate reduction bacterium isolated from Tibet hotspring sediments.</title>
        <authorList>
            <person name="Xian W.-D."/>
            <person name="Li W.-J."/>
        </authorList>
    </citation>
    <scope>NUCLEOTIDE SEQUENCE [LARGE SCALE GENOMIC DNA]</scope>
    <source>
        <strain evidence="7 8">KCTC 23863</strain>
    </source>
</reference>
<evidence type="ECO:0000313" key="8">
    <source>
        <dbReference type="Proteomes" id="UP000436483"/>
    </source>
</evidence>
<dbReference type="OrthoDB" id="7510199at2"/>
<feature type="compositionally biased region" description="Low complexity" evidence="5">
    <location>
        <begin position="119"/>
        <end position="138"/>
    </location>
</feature>
<evidence type="ECO:0000256" key="3">
    <source>
        <dbReference type="ARBA" id="ARBA00022982"/>
    </source>
</evidence>
<feature type="region of interest" description="Disordered" evidence="5">
    <location>
        <begin position="180"/>
        <end position="216"/>
    </location>
</feature>
<keyword evidence="2" id="KW-0479">Metal-binding</keyword>
<dbReference type="AlphaFoldDB" id="A0A7X3MWJ3"/>
<feature type="compositionally biased region" description="Basic and acidic residues" evidence="5">
    <location>
        <begin position="139"/>
        <end position="149"/>
    </location>
</feature>